<protein>
    <submittedName>
        <fullName evidence="4">Tol-pal system protein YbgF</fullName>
    </submittedName>
</protein>
<dbReference type="PROSITE" id="PS50005">
    <property type="entry name" value="TPR"/>
    <property type="match status" value="1"/>
</dbReference>
<dbReference type="AlphaFoldDB" id="A0A7K1KRS6"/>
<dbReference type="NCBIfam" id="TIGR02795">
    <property type="entry name" value="tol_pal_ybgF"/>
    <property type="match status" value="1"/>
</dbReference>
<keyword evidence="1" id="KW-0802">TPR repeat</keyword>
<dbReference type="PROSITE" id="PS51257">
    <property type="entry name" value="PROKAR_LIPOPROTEIN"/>
    <property type="match status" value="1"/>
</dbReference>
<dbReference type="SMART" id="SM00028">
    <property type="entry name" value="TPR"/>
    <property type="match status" value="3"/>
</dbReference>
<organism evidence="4 5">
    <name type="scientific">Pseudodesulfovibrio alkaliphilus</name>
    <dbReference type="NCBI Taxonomy" id="2661613"/>
    <lineage>
        <taxon>Bacteria</taxon>
        <taxon>Pseudomonadati</taxon>
        <taxon>Thermodesulfobacteriota</taxon>
        <taxon>Desulfovibrionia</taxon>
        <taxon>Desulfovibrionales</taxon>
        <taxon>Desulfovibrionaceae</taxon>
    </lineage>
</organism>
<dbReference type="InterPro" id="IPR011990">
    <property type="entry name" value="TPR-like_helical_dom_sf"/>
</dbReference>
<evidence type="ECO:0000256" key="1">
    <source>
        <dbReference type="PROSITE-ProRule" id="PRU00339"/>
    </source>
</evidence>
<reference evidence="4 5" key="1">
    <citation type="submission" date="2019-11" db="EMBL/GenBank/DDBJ databases">
        <title>Pseudodesulfovibrio alkaliphilus, sp. nov., an alkaliphilic sulfate-reducing bacteria from mud volcano of Taman peninsula, Russia.</title>
        <authorList>
            <person name="Frolova A."/>
            <person name="Merkel A.Y."/>
            <person name="Slobodkin A.I."/>
        </authorList>
    </citation>
    <scope>NUCLEOTIDE SEQUENCE [LARGE SCALE GENOMIC DNA]</scope>
    <source>
        <strain evidence="4 5">F-1</strain>
    </source>
</reference>
<feature type="signal peptide" evidence="3">
    <location>
        <begin position="1"/>
        <end position="21"/>
    </location>
</feature>
<dbReference type="SUPFAM" id="SSF48452">
    <property type="entry name" value="TPR-like"/>
    <property type="match status" value="1"/>
</dbReference>
<evidence type="ECO:0000256" key="2">
    <source>
        <dbReference type="SAM" id="MobiDB-lite"/>
    </source>
</evidence>
<dbReference type="RefSeq" id="WP_155935655.1">
    <property type="nucleotide sequence ID" value="NZ_WODC01000013.1"/>
</dbReference>
<evidence type="ECO:0000313" key="5">
    <source>
        <dbReference type="Proteomes" id="UP000461162"/>
    </source>
</evidence>
<dbReference type="GO" id="GO:0051301">
    <property type="term" value="P:cell division"/>
    <property type="evidence" value="ECO:0007669"/>
    <property type="project" value="InterPro"/>
</dbReference>
<keyword evidence="5" id="KW-1185">Reference proteome</keyword>
<dbReference type="Proteomes" id="UP000461162">
    <property type="component" value="Unassembled WGS sequence"/>
</dbReference>
<sequence>MKYITLGLFVACSLLAGGCTAARQNAATTEASTEWRIKSLEESFLNFREEQRRQADVNAETAEAMDRRLASIEADLAVLRGGEVVVPASGRTVPSGTDESHGHISEPDDIVPEGEGWVSDAPLAEASPMPPVAESDEDKPWATVPGPPAVIPEPTVIERPAAPSAAKTPARTPSRSQAPVAGAQALYDAALAKYNSGDFVGSRTAFDEFLAKYPNHALAPNSLYWKGETYYSQKDYAQAILTFREVTSRFPKHAKAASALLKTGMSYDRVGDRDNAVFYLRALIEDFPASAPAALGRRELSRLGG</sequence>
<comment type="caution">
    <text evidence="4">The sequence shown here is derived from an EMBL/GenBank/DDBJ whole genome shotgun (WGS) entry which is preliminary data.</text>
</comment>
<dbReference type="InterPro" id="IPR034706">
    <property type="entry name" value="CpoB"/>
</dbReference>
<gene>
    <name evidence="4" type="primary">ybgF</name>
    <name evidence="4" type="ORF">GKC30_14290</name>
</gene>
<accession>A0A7K1KRS6</accession>
<keyword evidence="3" id="KW-0732">Signal</keyword>
<evidence type="ECO:0000256" key="3">
    <source>
        <dbReference type="SAM" id="SignalP"/>
    </source>
</evidence>
<dbReference type="Pfam" id="PF13432">
    <property type="entry name" value="TPR_16"/>
    <property type="match status" value="1"/>
</dbReference>
<name>A0A7K1KRS6_9BACT</name>
<evidence type="ECO:0000313" key="4">
    <source>
        <dbReference type="EMBL" id="MUM78803.1"/>
    </source>
</evidence>
<dbReference type="InterPro" id="IPR014162">
    <property type="entry name" value="CpoB_C"/>
</dbReference>
<dbReference type="Gene3D" id="1.25.40.10">
    <property type="entry name" value="Tetratricopeptide repeat domain"/>
    <property type="match status" value="1"/>
</dbReference>
<dbReference type="HAMAP" id="MF_02066">
    <property type="entry name" value="CpoB"/>
    <property type="match status" value="1"/>
</dbReference>
<dbReference type="EMBL" id="WODC01000013">
    <property type="protein sequence ID" value="MUM78803.1"/>
    <property type="molecule type" value="Genomic_DNA"/>
</dbReference>
<proteinExistence type="inferred from homology"/>
<feature type="repeat" description="TPR" evidence="1">
    <location>
        <begin position="220"/>
        <end position="253"/>
    </location>
</feature>
<feature type="chain" id="PRO_5039947337" evidence="3">
    <location>
        <begin position="22"/>
        <end position="305"/>
    </location>
</feature>
<feature type="region of interest" description="Disordered" evidence="2">
    <location>
        <begin position="89"/>
        <end position="115"/>
    </location>
</feature>
<dbReference type="InterPro" id="IPR019734">
    <property type="entry name" value="TPR_rpt"/>
</dbReference>
<dbReference type="Pfam" id="PF13174">
    <property type="entry name" value="TPR_6"/>
    <property type="match status" value="1"/>
</dbReference>